<evidence type="ECO:0008006" key="3">
    <source>
        <dbReference type="Google" id="ProtNLM"/>
    </source>
</evidence>
<proteinExistence type="predicted"/>
<evidence type="ECO:0000313" key="2">
    <source>
        <dbReference type="Proteomes" id="UP000721920"/>
    </source>
</evidence>
<reference evidence="1" key="1">
    <citation type="journal article" date="2021" name="PeerJ">
        <title>Extensive microbial diversity within the chicken gut microbiome revealed by metagenomics and culture.</title>
        <authorList>
            <person name="Gilroy R."/>
            <person name="Ravi A."/>
            <person name="Getino M."/>
            <person name="Pursley I."/>
            <person name="Horton D.L."/>
            <person name="Alikhan N.F."/>
            <person name="Baker D."/>
            <person name="Gharbi K."/>
            <person name="Hall N."/>
            <person name="Watson M."/>
            <person name="Adriaenssens E.M."/>
            <person name="Foster-Nyarko E."/>
            <person name="Jarju S."/>
            <person name="Secka A."/>
            <person name="Antonio M."/>
            <person name="Oren A."/>
            <person name="Chaudhuri R.R."/>
            <person name="La Ragione R."/>
            <person name="Hildebrand F."/>
            <person name="Pallen M.J."/>
        </authorList>
    </citation>
    <scope>NUCLEOTIDE SEQUENCE</scope>
    <source>
        <strain evidence="1">CHK173-2145</strain>
    </source>
</reference>
<dbReference type="EMBL" id="DYXN01000098">
    <property type="protein sequence ID" value="HJE87235.1"/>
    <property type="molecule type" value="Genomic_DNA"/>
</dbReference>
<organism evidence="1 2">
    <name type="scientific">Levilactobacillus hammesii</name>
    <dbReference type="NCBI Taxonomy" id="267633"/>
    <lineage>
        <taxon>Bacteria</taxon>
        <taxon>Bacillati</taxon>
        <taxon>Bacillota</taxon>
        <taxon>Bacilli</taxon>
        <taxon>Lactobacillales</taxon>
        <taxon>Lactobacillaceae</taxon>
        <taxon>Levilactobacillus</taxon>
    </lineage>
</organism>
<evidence type="ECO:0000313" key="1">
    <source>
        <dbReference type="EMBL" id="HJE87235.1"/>
    </source>
</evidence>
<protein>
    <recommendedName>
        <fullName evidence="3">ASCH domain-containing protein</fullName>
    </recommendedName>
</protein>
<accession>A0A921JWJ1</accession>
<sequence length="157" mass="17931">MQVREFYQPDKPTLLMSLHPEMAARIGRQEKVLEFRRRFYREPFQAYVCVTGTNGGVGLFLDIDQPLSADVATLIQRGVAEQGDDPASLRAYFGAATQGMLLPIKTAVILERAPRDDLRAAFPRFVTPRAYQFLDKPDKQPLLQYLLTLEVQKSWTR</sequence>
<reference evidence="1" key="2">
    <citation type="submission" date="2021-09" db="EMBL/GenBank/DDBJ databases">
        <authorList>
            <person name="Gilroy R."/>
        </authorList>
    </citation>
    <scope>NUCLEOTIDE SEQUENCE</scope>
    <source>
        <strain evidence="1">CHK173-2145</strain>
    </source>
</reference>
<gene>
    <name evidence="1" type="ORF">K8U88_06570</name>
</gene>
<name>A0A921JWJ1_9LACO</name>
<dbReference type="Proteomes" id="UP000721920">
    <property type="component" value="Unassembled WGS sequence"/>
</dbReference>
<dbReference type="AlphaFoldDB" id="A0A921JWJ1"/>
<comment type="caution">
    <text evidence="1">The sequence shown here is derived from an EMBL/GenBank/DDBJ whole genome shotgun (WGS) entry which is preliminary data.</text>
</comment>